<evidence type="ECO:0000313" key="3">
    <source>
        <dbReference type="Proteomes" id="UP001152622"/>
    </source>
</evidence>
<feature type="region of interest" description="Disordered" evidence="1">
    <location>
        <begin position="45"/>
        <end position="107"/>
    </location>
</feature>
<comment type="caution">
    <text evidence="2">The sequence shown here is derived from an EMBL/GenBank/DDBJ whole genome shotgun (WGS) entry which is preliminary data.</text>
</comment>
<proteinExistence type="predicted"/>
<evidence type="ECO:0000256" key="1">
    <source>
        <dbReference type="SAM" id="MobiDB-lite"/>
    </source>
</evidence>
<organism evidence="2 3">
    <name type="scientific">Synaphobranchus kaupii</name>
    <name type="common">Kaup's arrowtooth eel</name>
    <dbReference type="NCBI Taxonomy" id="118154"/>
    <lineage>
        <taxon>Eukaryota</taxon>
        <taxon>Metazoa</taxon>
        <taxon>Chordata</taxon>
        <taxon>Craniata</taxon>
        <taxon>Vertebrata</taxon>
        <taxon>Euteleostomi</taxon>
        <taxon>Actinopterygii</taxon>
        <taxon>Neopterygii</taxon>
        <taxon>Teleostei</taxon>
        <taxon>Anguilliformes</taxon>
        <taxon>Synaphobranchidae</taxon>
        <taxon>Synaphobranchus</taxon>
    </lineage>
</organism>
<dbReference type="EMBL" id="JAINUF010000010">
    <property type="protein sequence ID" value="KAJ8347637.1"/>
    <property type="molecule type" value="Genomic_DNA"/>
</dbReference>
<name>A0A9Q1EYM9_SYNKA</name>
<accession>A0A9Q1EYM9</accession>
<sequence>MKGFLWQHPPLPHVYTACGCPFEFLVDVPRGCHTGLSQRLPTGWSFSHRGSAALPEEGRNRAAQPASPGVAPRRAKPSGGNGNGSPPLAFAVAGQSGRPSAHHILGL</sequence>
<dbReference type="PROSITE" id="PS51257">
    <property type="entry name" value="PROKAR_LIPOPROTEIN"/>
    <property type="match status" value="1"/>
</dbReference>
<dbReference type="AlphaFoldDB" id="A0A9Q1EYM9"/>
<dbReference type="Proteomes" id="UP001152622">
    <property type="component" value="Chromosome 10"/>
</dbReference>
<evidence type="ECO:0000313" key="2">
    <source>
        <dbReference type="EMBL" id="KAJ8347637.1"/>
    </source>
</evidence>
<keyword evidence="3" id="KW-1185">Reference proteome</keyword>
<protein>
    <submittedName>
        <fullName evidence="2">Uncharacterized protein</fullName>
    </submittedName>
</protein>
<reference evidence="2" key="1">
    <citation type="journal article" date="2023" name="Science">
        <title>Genome structures resolve the early diversification of teleost fishes.</title>
        <authorList>
            <person name="Parey E."/>
            <person name="Louis A."/>
            <person name="Montfort J."/>
            <person name="Bouchez O."/>
            <person name="Roques C."/>
            <person name="Iampietro C."/>
            <person name="Lluch J."/>
            <person name="Castinel A."/>
            <person name="Donnadieu C."/>
            <person name="Desvignes T."/>
            <person name="Floi Bucao C."/>
            <person name="Jouanno E."/>
            <person name="Wen M."/>
            <person name="Mejri S."/>
            <person name="Dirks R."/>
            <person name="Jansen H."/>
            <person name="Henkel C."/>
            <person name="Chen W.J."/>
            <person name="Zahm M."/>
            <person name="Cabau C."/>
            <person name="Klopp C."/>
            <person name="Thompson A.W."/>
            <person name="Robinson-Rechavi M."/>
            <person name="Braasch I."/>
            <person name="Lecointre G."/>
            <person name="Bobe J."/>
            <person name="Postlethwait J.H."/>
            <person name="Berthelot C."/>
            <person name="Roest Crollius H."/>
            <person name="Guiguen Y."/>
        </authorList>
    </citation>
    <scope>NUCLEOTIDE SEQUENCE</scope>
    <source>
        <strain evidence="2">WJC10195</strain>
    </source>
</reference>
<gene>
    <name evidence="2" type="ORF">SKAU_G00262260</name>
</gene>